<gene>
    <name evidence="2" type="ORF">OX90_11305</name>
</gene>
<name>A0ABR5JPZ7_9PSED</name>
<dbReference type="Proteomes" id="UP000037201">
    <property type="component" value="Unassembled WGS sequence"/>
</dbReference>
<dbReference type="EMBL" id="JUEU01000118">
    <property type="protein sequence ID" value="KOP59462.1"/>
    <property type="molecule type" value="Genomic_DNA"/>
</dbReference>
<keyword evidence="3" id="KW-1185">Reference proteome</keyword>
<evidence type="ECO:0000256" key="1">
    <source>
        <dbReference type="SAM" id="Phobius"/>
    </source>
</evidence>
<protein>
    <submittedName>
        <fullName evidence="2">Uncharacterized protein</fullName>
    </submittedName>
</protein>
<keyword evidence="1" id="KW-0472">Membrane</keyword>
<organism evidence="2 3">
    <name type="scientific">Pseudomonas coronafaciens pv. porri</name>
    <dbReference type="NCBI Taxonomy" id="83964"/>
    <lineage>
        <taxon>Bacteria</taxon>
        <taxon>Pseudomonadati</taxon>
        <taxon>Pseudomonadota</taxon>
        <taxon>Gammaproteobacteria</taxon>
        <taxon>Pseudomonadales</taxon>
        <taxon>Pseudomonadaceae</taxon>
        <taxon>Pseudomonas</taxon>
        <taxon>Pseudomonas coronafaciens</taxon>
    </lineage>
</organism>
<feature type="transmembrane region" description="Helical" evidence="1">
    <location>
        <begin position="149"/>
        <end position="173"/>
    </location>
</feature>
<comment type="caution">
    <text evidence="2">The sequence shown here is derived from an EMBL/GenBank/DDBJ whole genome shotgun (WGS) entry which is preliminary data.</text>
</comment>
<keyword evidence="1" id="KW-1133">Transmembrane helix</keyword>
<proteinExistence type="predicted"/>
<evidence type="ECO:0000313" key="3">
    <source>
        <dbReference type="Proteomes" id="UP000037201"/>
    </source>
</evidence>
<evidence type="ECO:0000313" key="2">
    <source>
        <dbReference type="EMBL" id="KOP59462.1"/>
    </source>
</evidence>
<accession>A0ABR5JPZ7</accession>
<keyword evidence="1" id="KW-0812">Transmembrane</keyword>
<reference evidence="2 3" key="1">
    <citation type="submission" date="2015-09" db="EMBL/GenBank/DDBJ databases">
        <title>Genome analysis of Pseudomonas syringae pv. porri LMG.</title>
        <authorList>
            <person name="Rombouts S."/>
        </authorList>
    </citation>
    <scope>NUCLEOTIDE SEQUENCE [LARGE SCALE GENOMIC DNA]</scope>
    <source>
        <strain evidence="2 3">LMG 28496</strain>
    </source>
</reference>
<sequence length="216" mass="24843">MIEPESKVTVDAIPKKHSVEGIKTDKDIKSSNEDYQKVLASNIHYLEYMNTINKAKEDLSINANNDDNEIRRVRIVPAAGFETKENIFVDIVNYESDKQSSKDEITDSLKKELTFLLASENTVEGKLKLADAERENQIKTINESEKPPLFIFVMDNSITIYLLFFTIFALIVYHDYKTDKKIRVGYVEEDESQSEVAPTVLKINNHKDLTRYSNKL</sequence>